<feature type="signal peptide" evidence="1">
    <location>
        <begin position="1"/>
        <end position="24"/>
    </location>
</feature>
<gene>
    <name evidence="2" type="ORF">FHX71_000748</name>
</gene>
<keyword evidence="3" id="KW-1185">Reference proteome</keyword>
<proteinExistence type="predicted"/>
<dbReference type="GO" id="GO:0006508">
    <property type="term" value="P:proteolysis"/>
    <property type="evidence" value="ECO:0007669"/>
    <property type="project" value="InterPro"/>
</dbReference>
<dbReference type="RefSeq" id="WP_182614483.1">
    <property type="nucleotide sequence ID" value="NZ_BAAATF010000002.1"/>
</dbReference>
<accession>A0A7W3J5R7</accession>
<dbReference type="GO" id="GO:0004252">
    <property type="term" value="F:serine-type endopeptidase activity"/>
    <property type="evidence" value="ECO:0007669"/>
    <property type="project" value="InterPro"/>
</dbReference>
<evidence type="ECO:0000313" key="3">
    <source>
        <dbReference type="Proteomes" id="UP000540568"/>
    </source>
</evidence>
<keyword evidence="1" id="KW-0732">Signal</keyword>
<sequence>MGRKSTVQRAVVVGVAVAALAVSAAALVPPAAGGQVQAEHATQAEQTDQAATRAAVEAAVDHTAHAATALSGAPGYAGVAVDYDAARVTVSWKGKAPAAVNELAATAEGVTVDVERAALSEADLRAASTRLLDSQRAAHGPGAVVAAYATDGHTGLVAEVGRDSAAARSAGLDQALAEAAGVPVTVELVDDGVMSTSVSRRNDGSPWHAGGAIASKDGTDYCTTGFSIITAGGDRRIVTAAHCNEGFGSVVRDGAGQRMGVVSSRAVGLDAELIKPDGTTARSVYGGPWNASRSDARYRFPIGGVQQPAVGQNICSSGAVTGEHCGAKVRAIDVAWTCGKRTCHGFRASREDGGVVVGGGDSGGPMYVVIDGKAYARGMIDGGSNRRSCGSTSVSTQCFSYVYGIPMVDILSHWDARIDS</sequence>
<name>A0A7W3J5R7_9MICO</name>
<dbReference type="InterPro" id="IPR009003">
    <property type="entry name" value="Peptidase_S1_PA"/>
</dbReference>
<comment type="caution">
    <text evidence="2">The sequence shown here is derived from an EMBL/GenBank/DDBJ whole genome shotgun (WGS) entry which is preliminary data.</text>
</comment>
<evidence type="ECO:0000256" key="1">
    <source>
        <dbReference type="SAM" id="SignalP"/>
    </source>
</evidence>
<dbReference type="EMBL" id="JACGWV010000001">
    <property type="protein sequence ID" value="MBA8806806.1"/>
    <property type="molecule type" value="Genomic_DNA"/>
</dbReference>
<dbReference type="Gene3D" id="2.40.10.10">
    <property type="entry name" value="Trypsin-like serine proteases"/>
    <property type="match status" value="2"/>
</dbReference>
<organism evidence="2 3">
    <name type="scientific">Promicromonospora sukumoe</name>
    <dbReference type="NCBI Taxonomy" id="88382"/>
    <lineage>
        <taxon>Bacteria</taxon>
        <taxon>Bacillati</taxon>
        <taxon>Actinomycetota</taxon>
        <taxon>Actinomycetes</taxon>
        <taxon>Micrococcales</taxon>
        <taxon>Promicromonosporaceae</taxon>
        <taxon>Promicromonospora</taxon>
    </lineage>
</organism>
<protein>
    <recommendedName>
        <fullName evidence="4">Streptogrisin C</fullName>
    </recommendedName>
</protein>
<dbReference type="PROSITE" id="PS00134">
    <property type="entry name" value="TRYPSIN_HIS"/>
    <property type="match status" value="1"/>
</dbReference>
<evidence type="ECO:0000313" key="2">
    <source>
        <dbReference type="EMBL" id="MBA8806806.1"/>
    </source>
</evidence>
<dbReference type="AlphaFoldDB" id="A0A7W3J5R7"/>
<feature type="chain" id="PRO_5038494626" description="Streptogrisin C" evidence="1">
    <location>
        <begin position="25"/>
        <end position="420"/>
    </location>
</feature>
<evidence type="ECO:0008006" key="4">
    <source>
        <dbReference type="Google" id="ProtNLM"/>
    </source>
</evidence>
<dbReference type="InterPro" id="IPR018114">
    <property type="entry name" value="TRYPSIN_HIS"/>
</dbReference>
<dbReference type="SUPFAM" id="SSF50494">
    <property type="entry name" value="Trypsin-like serine proteases"/>
    <property type="match status" value="1"/>
</dbReference>
<reference evidence="2 3" key="1">
    <citation type="submission" date="2020-07" db="EMBL/GenBank/DDBJ databases">
        <title>Sequencing the genomes of 1000 actinobacteria strains.</title>
        <authorList>
            <person name="Klenk H.-P."/>
        </authorList>
    </citation>
    <scope>NUCLEOTIDE SEQUENCE [LARGE SCALE GENOMIC DNA]</scope>
    <source>
        <strain evidence="2 3">DSM 44121</strain>
    </source>
</reference>
<dbReference type="Proteomes" id="UP000540568">
    <property type="component" value="Unassembled WGS sequence"/>
</dbReference>
<dbReference type="InterPro" id="IPR043504">
    <property type="entry name" value="Peptidase_S1_PA_chymotrypsin"/>
</dbReference>